<name>A0A7G1NYB7_9ACTN</name>
<dbReference type="EMBL" id="AP023440">
    <property type="protein sequence ID" value="BCL25905.1"/>
    <property type="molecule type" value="Genomic_DNA"/>
</dbReference>
<protein>
    <submittedName>
        <fullName evidence="2">Uncharacterized protein</fullName>
    </submittedName>
</protein>
<feature type="region of interest" description="Disordered" evidence="1">
    <location>
        <begin position="80"/>
        <end position="103"/>
    </location>
</feature>
<dbReference type="AlphaFoldDB" id="A0A7G1NYB7"/>
<accession>A0A7G1NYB7</accession>
<gene>
    <name evidence="2" type="ORF">GCM10017557_07640</name>
</gene>
<evidence type="ECO:0000313" key="2">
    <source>
        <dbReference type="EMBL" id="BCL25905.1"/>
    </source>
</evidence>
<keyword evidence="3" id="KW-1185">Reference proteome</keyword>
<organism evidence="2 3">
    <name type="scientific">Streptomyces aurantiacus</name>
    <dbReference type="NCBI Taxonomy" id="47760"/>
    <lineage>
        <taxon>Bacteria</taxon>
        <taxon>Bacillati</taxon>
        <taxon>Actinomycetota</taxon>
        <taxon>Actinomycetes</taxon>
        <taxon>Kitasatosporales</taxon>
        <taxon>Streptomycetaceae</taxon>
        <taxon>Streptomyces</taxon>
        <taxon>Streptomyces aurantiacus group</taxon>
    </lineage>
</organism>
<evidence type="ECO:0000256" key="1">
    <source>
        <dbReference type="SAM" id="MobiDB-lite"/>
    </source>
</evidence>
<sequence>MPEPTPSPDPGGSADGSGSDGNGGDGSGGGSRTEPGRPRRRVPLSLRVFAVLLSLAEHLGTAIGRAGWLVLAAAAPCFQGRGELRDQPPRRRRQQSGQGDATQ</sequence>
<reference evidence="2 3" key="1">
    <citation type="journal article" date="2014" name="Int. J. Syst. Evol. Microbiol.">
        <title>Complete genome sequence of Corynebacterium casei LMG S-19264T (=DSM 44701T), isolated from a smear-ripened cheese.</title>
        <authorList>
            <consortium name="US DOE Joint Genome Institute (JGI-PGF)"/>
            <person name="Walter F."/>
            <person name="Albersmeier A."/>
            <person name="Kalinowski J."/>
            <person name="Ruckert C."/>
        </authorList>
    </citation>
    <scope>NUCLEOTIDE SEQUENCE [LARGE SCALE GENOMIC DNA]</scope>
    <source>
        <strain evidence="2 3">JCM 4677</strain>
    </source>
</reference>
<feature type="compositionally biased region" description="Gly residues" evidence="1">
    <location>
        <begin position="13"/>
        <end position="31"/>
    </location>
</feature>
<evidence type="ECO:0000313" key="3">
    <source>
        <dbReference type="Proteomes" id="UP000516444"/>
    </source>
</evidence>
<dbReference type="RefSeq" id="WP_190849367.1">
    <property type="nucleotide sequence ID" value="NZ_AP023440.1"/>
</dbReference>
<dbReference type="KEGG" id="sgm:GCM10017557_07640"/>
<feature type="region of interest" description="Disordered" evidence="1">
    <location>
        <begin position="1"/>
        <end position="42"/>
    </location>
</feature>
<proteinExistence type="predicted"/>
<dbReference type="Proteomes" id="UP000516444">
    <property type="component" value="Chromosome"/>
</dbReference>